<dbReference type="OrthoDB" id="5464673at2"/>
<dbReference type="KEGG" id="ark:D6B99_09370"/>
<protein>
    <submittedName>
        <fullName evidence="1">WG repeat-containing protein</fullName>
    </submittedName>
</protein>
<dbReference type="Proteomes" id="UP000266118">
    <property type="component" value="Chromosome"/>
</dbReference>
<dbReference type="AlphaFoldDB" id="A0A386HQ12"/>
<name>A0A386HQ12_9BACT</name>
<dbReference type="PANTHER" id="PTHR37841:SF1">
    <property type="entry name" value="DUF3298 DOMAIN-CONTAINING PROTEIN"/>
    <property type="match status" value="1"/>
</dbReference>
<evidence type="ECO:0000313" key="1">
    <source>
        <dbReference type="EMBL" id="AYD47782.1"/>
    </source>
</evidence>
<sequence>MKDLFFILLFISGCYVVQAQDSLYDGGSHFAFGFAHLEKGGQSYFIDRTGKIAFNEIVRGGFQERTDFYEVNDSDRSLLPQSYVEVRKGNKLGILTIEGKWILNPIYDSIDTQGIFEWIVKKYGKKSLFTSQGFELPFRFDMAYRMDSNYYQVVNKGLFGIYSKKEDKLVVPIIYQNMDYCYSCEAKGNYSFAEKNGKWGVINFQNKVLLPFEYDHHHWNMRSDEWVNCLYKNGKQLAINLHTKQVDTCNFAQEQNEDTTQLAQGFRLIRKKEKYGLLNPAGKLVLAVNYDFINYEADTVGGYLPAPFVAINQNNLWGIADTTGRIIIPPLYNSELHMVADSFFLCHKADMDILLNKNGGKVFKGKYDDIQLEHTDNDSLSIPYFLLKQNNHYGIYNPQTDVWVQPKFDGISQYLFRITLPNVVKIKLNDQEGLLNVKTGKLVVQPIYHSLDNEYLPKGLMIVRGDEKYGLYNYLNKKLVAPLSYRYLGKEKIESLILTSTSKGYGLMNFDGKEIIPNRYFEIRALSNDFYLLTRQDSTYQNIYSFFNSKNNHFTTLPFDTIDAVEADTLIIVIDKGKYKLYNLLTEKVIDGAYSEGGFPDLIQYFSNGYAIVQKNKKAGIINAKGDFIIPLKYAGLSNFHNGYALMLKGEDSLGRRLYGFIDSTGKVVIPAKYVFDVNKNIDDYFPDSYLLLIYQVNEGSPERIGLATRKGKVLIPPAYDKIIAQKNGFNYLVEKDKKFGILDSLGQIILPITFDDISLNEVPIYESHYAFEFPLLAQKGKLWQYYNRNGKSLPIKVKKQISFNPIINF</sequence>
<keyword evidence="2" id="KW-1185">Reference proteome</keyword>
<dbReference type="InterPro" id="IPR032774">
    <property type="entry name" value="WG_beta_rep"/>
</dbReference>
<organism evidence="1 2">
    <name type="scientific">Arachidicoccus soli</name>
    <dbReference type="NCBI Taxonomy" id="2341117"/>
    <lineage>
        <taxon>Bacteria</taxon>
        <taxon>Pseudomonadati</taxon>
        <taxon>Bacteroidota</taxon>
        <taxon>Chitinophagia</taxon>
        <taxon>Chitinophagales</taxon>
        <taxon>Chitinophagaceae</taxon>
        <taxon>Arachidicoccus</taxon>
    </lineage>
</organism>
<evidence type="ECO:0000313" key="2">
    <source>
        <dbReference type="Proteomes" id="UP000266118"/>
    </source>
</evidence>
<gene>
    <name evidence="1" type="ORF">D6B99_09370</name>
</gene>
<accession>A0A386HQ12</accession>
<dbReference type="Pfam" id="PF14903">
    <property type="entry name" value="WG_beta_rep"/>
    <property type="match status" value="5"/>
</dbReference>
<dbReference type="PANTHER" id="PTHR37841">
    <property type="entry name" value="GLR2918 PROTEIN"/>
    <property type="match status" value="1"/>
</dbReference>
<reference evidence="1 2" key="1">
    <citation type="submission" date="2018-09" db="EMBL/GenBank/DDBJ databases">
        <title>Arachidicoccus sp. nov., a bacterium isolated from soil.</title>
        <authorList>
            <person name="Weon H.-Y."/>
            <person name="Kwon S.-W."/>
            <person name="Lee S.A."/>
        </authorList>
    </citation>
    <scope>NUCLEOTIDE SEQUENCE [LARGE SCALE GENOMIC DNA]</scope>
    <source>
        <strain evidence="1 2">KIS59-12</strain>
    </source>
</reference>
<dbReference type="RefSeq" id="WP_119987405.1">
    <property type="nucleotide sequence ID" value="NZ_CP032489.1"/>
</dbReference>
<dbReference type="EMBL" id="CP032489">
    <property type="protein sequence ID" value="AYD47782.1"/>
    <property type="molecule type" value="Genomic_DNA"/>
</dbReference>
<proteinExistence type="predicted"/>